<dbReference type="AlphaFoldDB" id="A0A7T4A1B0"/>
<dbReference type="SUPFAM" id="SSF102588">
    <property type="entry name" value="LmbE-like"/>
    <property type="match status" value="1"/>
</dbReference>
<dbReference type="Proteomes" id="UP000595374">
    <property type="component" value="Chromosome"/>
</dbReference>
<organism evidence="2 3">
    <name type="scientific">Brevibacterium casei</name>
    <dbReference type="NCBI Taxonomy" id="33889"/>
    <lineage>
        <taxon>Bacteria</taxon>
        <taxon>Bacillati</taxon>
        <taxon>Actinomycetota</taxon>
        <taxon>Actinomycetes</taxon>
        <taxon>Micrococcales</taxon>
        <taxon>Brevibacteriaceae</taxon>
        <taxon>Brevibacterium</taxon>
    </lineage>
</organism>
<protein>
    <submittedName>
        <fullName evidence="2">Bifunctional PIG-L family deacetylase/class I SAM-dependent methyltransferase</fullName>
    </submittedName>
</protein>
<dbReference type="Gene3D" id="3.40.50.150">
    <property type="entry name" value="Vaccinia Virus protein VP39"/>
    <property type="match status" value="1"/>
</dbReference>
<accession>A0A7T4A1B0</accession>
<dbReference type="GO" id="GO:0016137">
    <property type="term" value="P:glycoside metabolic process"/>
    <property type="evidence" value="ECO:0007669"/>
    <property type="project" value="UniProtKB-ARBA"/>
</dbReference>
<dbReference type="InterPro" id="IPR008715">
    <property type="entry name" value="SAM-MeTfrase_NodS-like"/>
</dbReference>
<dbReference type="GO" id="GO:0032259">
    <property type="term" value="P:methylation"/>
    <property type="evidence" value="ECO:0007669"/>
    <property type="project" value="UniProtKB-KW"/>
</dbReference>
<dbReference type="SUPFAM" id="SSF53335">
    <property type="entry name" value="S-adenosyl-L-methionine-dependent methyltransferases"/>
    <property type="match status" value="1"/>
</dbReference>
<evidence type="ECO:0000313" key="3">
    <source>
        <dbReference type="Proteomes" id="UP000595374"/>
    </source>
</evidence>
<sequence>MMFTHLETSTSEDAWIRAGVRDLPRLQECGGSVVVLLAHPDDEALGCAALLRRLGETDAHVTVLLFTAGENSHPGSPTHTPADLRTIRLDEFDAALSTLNPTAASTLFDLGDGALAAHQETILAEAVAATADLPGPLTIVAPHHADGHSDHDAVGEVAREVGRLRAATVLEFPIWYWHWADPDDAAWRSWRFLPDPDGLDREALWAHYPSQMEDLSDAPGDEAILPLDVLAHFARGGDTFAVTRFAGEEQEPPEAAEAVANDARTAEAVFDRVHSELVDPWELRSSDYEIAKRAALLRALPGGRFSHVLEIGSSIGALSRELADRAERVTAIDASARALATARGLYPDVANLDFTRMTIPDDWPAGRFDCVVLAETGYYLSREQLRRTMKRIESSTTADFTLVLCHWRGEITDWPLDAESVHEMCLAYWPDAALVHHPAAEYRLDVLTIAAKERA</sequence>
<dbReference type="InterPro" id="IPR024078">
    <property type="entry name" value="LmbE-like_dom_sf"/>
</dbReference>
<dbReference type="InterPro" id="IPR003737">
    <property type="entry name" value="GlcNAc_PI_deacetylase-related"/>
</dbReference>
<dbReference type="Pfam" id="PF05401">
    <property type="entry name" value="NodS"/>
    <property type="match status" value="1"/>
</dbReference>
<dbReference type="PANTHER" id="PTHR12993">
    <property type="entry name" value="N-ACETYLGLUCOSAMINYL-PHOSPHATIDYLINOSITOL DE-N-ACETYLASE-RELATED"/>
    <property type="match status" value="1"/>
</dbReference>
<dbReference type="Gene3D" id="3.40.50.10320">
    <property type="entry name" value="LmbE-like"/>
    <property type="match status" value="1"/>
</dbReference>
<name>A0A7T4A1B0_9MICO</name>
<evidence type="ECO:0000313" key="2">
    <source>
        <dbReference type="EMBL" id="QQB15460.1"/>
    </source>
</evidence>
<reference evidence="2 3" key="1">
    <citation type="submission" date="2020-12" db="EMBL/GenBank/DDBJ databases">
        <title>FDA dAtabase for Regulatory Grade micrObial Sequences (FDA-ARGOS): Supporting development and validation of Infectious Disease Dx tests.</title>
        <authorList>
            <person name="Sproer C."/>
            <person name="Gronow S."/>
            <person name="Severitt S."/>
            <person name="Schroder I."/>
            <person name="Tallon L."/>
            <person name="Sadzewicz L."/>
            <person name="Zhao X."/>
            <person name="Boylan J."/>
            <person name="Ott S."/>
            <person name="Bowen H."/>
            <person name="Vavikolanu K."/>
            <person name="Mehta A."/>
            <person name="Aluvathingal J."/>
            <person name="Nadendla S."/>
            <person name="Lowell S."/>
            <person name="Myers T."/>
            <person name="Yan Y."/>
            <person name="Sichtig H."/>
        </authorList>
    </citation>
    <scope>NUCLEOTIDE SEQUENCE [LARGE SCALE GENOMIC DNA]</scope>
    <source>
        <strain evidence="2 3">FDAARGOS_990</strain>
    </source>
</reference>
<keyword evidence="2" id="KW-0808">Transferase</keyword>
<proteinExistence type="predicted"/>
<dbReference type="RefSeq" id="WP_198500447.1">
    <property type="nucleotide sequence ID" value="NZ_CP065989.1"/>
</dbReference>
<dbReference type="Pfam" id="PF02585">
    <property type="entry name" value="PIG-L"/>
    <property type="match status" value="1"/>
</dbReference>
<dbReference type="GO" id="GO:0016811">
    <property type="term" value="F:hydrolase activity, acting on carbon-nitrogen (but not peptide) bonds, in linear amides"/>
    <property type="evidence" value="ECO:0007669"/>
    <property type="project" value="TreeGrafter"/>
</dbReference>
<evidence type="ECO:0000256" key="1">
    <source>
        <dbReference type="ARBA" id="ARBA00022833"/>
    </source>
</evidence>
<dbReference type="GO" id="GO:0009312">
    <property type="term" value="P:oligosaccharide biosynthetic process"/>
    <property type="evidence" value="ECO:0007669"/>
    <property type="project" value="InterPro"/>
</dbReference>
<gene>
    <name evidence="2" type="ORF">I6H47_05835</name>
</gene>
<dbReference type="InterPro" id="IPR029063">
    <property type="entry name" value="SAM-dependent_MTases_sf"/>
</dbReference>
<keyword evidence="1" id="KW-0862">Zinc</keyword>
<dbReference type="EMBL" id="CP065989">
    <property type="protein sequence ID" value="QQB15460.1"/>
    <property type="molecule type" value="Genomic_DNA"/>
</dbReference>
<keyword evidence="2" id="KW-0489">Methyltransferase</keyword>
<dbReference type="CDD" id="cd02440">
    <property type="entry name" value="AdoMet_MTases"/>
    <property type="match status" value="1"/>
</dbReference>
<dbReference type="PANTHER" id="PTHR12993:SF29">
    <property type="entry name" value="BLR3841 PROTEIN"/>
    <property type="match status" value="1"/>
</dbReference>
<dbReference type="GO" id="GO:0008757">
    <property type="term" value="F:S-adenosylmethionine-dependent methyltransferase activity"/>
    <property type="evidence" value="ECO:0007669"/>
    <property type="project" value="InterPro"/>
</dbReference>